<proteinExistence type="inferred from homology"/>
<dbReference type="CDD" id="cd00865">
    <property type="entry name" value="PEBP_bact_arch"/>
    <property type="match status" value="1"/>
</dbReference>
<dbReference type="EMBL" id="UETB01000010">
    <property type="protein sequence ID" value="SSA44776.1"/>
    <property type="molecule type" value="Genomic_DNA"/>
</dbReference>
<dbReference type="OrthoDB" id="9797506at2"/>
<dbReference type="Gene3D" id="3.90.280.10">
    <property type="entry name" value="PEBP-like"/>
    <property type="match status" value="1"/>
</dbReference>
<protein>
    <submittedName>
        <fullName evidence="2">Phospholipid-binding protein, PBP family</fullName>
    </submittedName>
</protein>
<dbReference type="PANTHER" id="PTHR30289:SF1">
    <property type="entry name" value="PEBP (PHOSPHATIDYLETHANOLAMINE-BINDING PROTEIN) FAMILY PROTEIN"/>
    <property type="match status" value="1"/>
</dbReference>
<dbReference type="PANTHER" id="PTHR30289">
    <property type="entry name" value="UNCHARACTERIZED PROTEIN YBCL-RELATED"/>
    <property type="match status" value="1"/>
</dbReference>
<dbReference type="AlphaFoldDB" id="A0A2Y9AL65"/>
<dbReference type="NCBIfam" id="TIGR00481">
    <property type="entry name" value="YbhB/YbcL family Raf kinase inhibitor-like protein"/>
    <property type="match status" value="1"/>
</dbReference>
<reference evidence="2 3" key="1">
    <citation type="submission" date="2016-10" db="EMBL/GenBank/DDBJ databases">
        <authorList>
            <person name="Cai Z."/>
        </authorList>
    </citation>
    <scope>NUCLEOTIDE SEQUENCE [LARGE SCALE GENOMIC DNA]</scope>
    <source>
        <strain evidence="2 3">CGMCC 1.10826</strain>
    </source>
</reference>
<dbReference type="SUPFAM" id="SSF49777">
    <property type="entry name" value="PEBP-like"/>
    <property type="match status" value="1"/>
</dbReference>
<dbReference type="RefSeq" id="WP_110853044.1">
    <property type="nucleotide sequence ID" value="NZ_QKLZ01000010.1"/>
</dbReference>
<evidence type="ECO:0000313" key="3">
    <source>
        <dbReference type="Proteomes" id="UP000250222"/>
    </source>
</evidence>
<evidence type="ECO:0000256" key="1">
    <source>
        <dbReference type="ARBA" id="ARBA00007120"/>
    </source>
</evidence>
<gene>
    <name evidence="2" type="ORF">SAMN05216184_11067</name>
</gene>
<evidence type="ECO:0000313" key="2">
    <source>
        <dbReference type="EMBL" id="SSA44776.1"/>
    </source>
</evidence>
<accession>A0A2Y9AL65</accession>
<dbReference type="Pfam" id="PF01161">
    <property type="entry name" value="PBP"/>
    <property type="match status" value="1"/>
</dbReference>
<organism evidence="2 3">
    <name type="scientific">Georgenia satyanarayanai</name>
    <dbReference type="NCBI Taxonomy" id="860221"/>
    <lineage>
        <taxon>Bacteria</taxon>
        <taxon>Bacillati</taxon>
        <taxon>Actinomycetota</taxon>
        <taxon>Actinomycetes</taxon>
        <taxon>Micrococcales</taxon>
        <taxon>Bogoriellaceae</taxon>
        <taxon>Georgenia</taxon>
    </lineage>
</organism>
<dbReference type="Proteomes" id="UP000250222">
    <property type="component" value="Unassembled WGS sequence"/>
</dbReference>
<name>A0A2Y9AL65_9MICO</name>
<sequence>MDLQRPVAPAPYDLLPPVPSFTVTSTDITDGQPFDRQFTADGESVSPQLAWSGFPEETQSFLVTCFDPDAPTPAGFWHWTVVDLPADLTELEQGWGESDLMLPGAAYHVRNDGGTHDFTGAAPPAGDRPHRYVFAVHALDTDSLELDADDSPTKVSFTALFHTIARAVITPTYQR</sequence>
<keyword evidence="3" id="KW-1185">Reference proteome</keyword>
<dbReference type="InterPro" id="IPR008914">
    <property type="entry name" value="PEBP"/>
</dbReference>
<dbReference type="InterPro" id="IPR005247">
    <property type="entry name" value="YbhB_YbcL/LppC-like"/>
</dbReference>
<dbReference type="InterPro" id="IPR036610">
    <property type="entry name" value="PEBP-like_sf"/>
</dbReference>
<comment type="similarity">
    <text evidence="1">Belongs to the UPF0098 family.</text>
</comment>